<feature type="region of interest" description="Disordered" evidence="1">
    <location>
        <begin position="1"/>
        <end position="26"/>
    </location>
</feature>
<protein>
    <submittedName>
        <fullName evidence="2">Uncharacterized protein</fullName>
    </submittedName>
</protein>
<accession>A0A1X9MDV5</accession>
<reference evidence="2 3" key="1">
    <citation type="submission" date="2017-04" db="EMBL/GenBank/DDBJ databases">
        <title>Bacillus krulwichiae AM31D Genome sequencing and assembly.</title>
        <authorList>
            <person name="Krulwich T.A."/>
            <person name="Anastor L."/>
            <person name="Ehrlich R."/>
            <person name="Ehrlich G.D."/>
            <person name="Janto B."/>
        </authorList>
    </citation>
    <scope>NUCLEOTIDE SEQUENCE [LARGE SCALE GENOMIC DNA]</scope>
    <source>
        <strain evidence="2 3">AM31D</strain>
    </source>
</reference>
<dbReference type="AlphaFoldDB" id="A0A1X9MDV5"/>
<name>A0A1X9MDV5_9BACI</name>
<evidence type="ECO:0000313" key="2">
    <source>
        <dbReference type="EMBL" id="ARK30730.1"/>
    </source>
</evidence>
<sequence>MTPADDQKARVSPTVRALARASSQPPAERGVYLERMLRYYGRIGRQSKLFCPGLFFIHLTPL</sequence>
<evidence type="ECO:0000256" key="1">
    <source>
        <dbReference type="SAM" id="MobiDB-lite"/>
    </source>
</evidence>
<dbReference type="STRING" id="199441.BkAM31D_13315"/>
<organism evidence="2 3">
    <name type="scientific">Halalkalibacter krulwichiae</name>
    <dbReference type="NCBI Taxonomy" id="199441"/>
    <lineage>
        <taxon>Bacteria</taxon>
        <taxon>Bacillati</taxon>
        <taxon>Bacillota</taxon>
        <taxon>Bacilli</taxon>
        <taxon>Bacillales</taxon>
        <taxon>Bacillaceae</taxon>
        <taxon>Halalkalibacter</taxon>
    </lineage>
</organism>
<proteinExistence type="predicted"/>
<keyword evidence="3" id="KW-1185">Reference proteome</keyword>
<gene>
    <name evidence="2" type="ORF">BkAM31D_13315</name>
</gene>
<dbReference type="EMBL" id="CP020814">
    <property type="protein sequence ID" value="ARK30730.1"/>
    <property type="molecule type" value="Genomic_DNA"/>
</dbReference>
<dbReference type="KEGG" id="bkw:BkAM31D_13315"/>
<dbReference type="Proteomes" id="UP000193006">
    <property type="component" value="Chromosome"/>
</dbReference>
<evidence type="ECO:0000313" key="3">
    <source>
        <dbReference type="Proteomes" id="UP000193006"/>
    </source>
</evidence>